<reference evidence="1" key="1">
    <citation type="submission" date="2024-01" db="EMBL/GenBank/DDBJ databases">
        <authorList>
            <person name="Webb A."/>
        </authorList>
    </citation>
    <scope>NUCLEOTIDE SEQUENCE</scope>
    <source>
        <strain evidence="1">Pm1</strain>
    </source>
</reference>
<gene>
    <name evidence="1" type="ORF">PM001_LOCUS8683</name>
</gene>
<evidence type="ECO:0000313" key="1">
    <source>
        <dbReference type="EMBL" id="CAK7923533.1"/>
    </source>
</evidence>
<accession>A0AAV1TR09</accession>
<name>A0AAV1TR09_9STRA</name>
<dbReference type="Proteomes" id="UP001162060">
    <property type="component" value="Unassembled WGS sequence"/>
</dbReference>
<dbReference type="EMBL" id="CAKLBY020000069">
    <property type="protein sequence ID" value="CAK7923533.1"/>
    <property type="molecule type" value="Genomic_DNA"/>
</dbReference>
<evidence type="ECO:0000313" key="2">
    <source>
        <dbReference type="Proteomes" id="UP001162060"/>
    </source>
</evidence>
<proteinExistence type="predicted"/>
<sequence>MAILIRLAHKSQVSKGVAKKMDEVQVYTWIQCELSPETVEDLLLYLEGDIPGYSAELKHTVDAYWKRLLDLEVEW</sequence>
<dbReference type="AlphaFoldDB" id="A0AAV1TR09"/>
<protein>
    <submittedName>
        <fullName evidence="1">Uncharacterized protein</fullName>
    </submittedName>
</protein>
<comment type="caution">
    <text evidence="1">The sequence shown here is derived from an EMBL/GenBank/DDBJ whole genome shotgun (WGS) entry which is preliminary data.</text>
</comment>
<organism evidence="1 2">
    <name type="scientific">Peronospora matthiolae</name>
    <dbReference type="NCBI Taxonomy" id="2874970"/>
    <lineage>
        <taxon>Eukaryota</taxon>
        <taxon>Sar</taxon>
        <taxon>Stramenopiles</taxon>
        <taxon>Oomycota</taxon>
        <taxon>Peronosporomycetes</taxon>
        <taxon>Peronosporales</taxon>
        <taxon>Peronosporaceae</taxon>
        <taxon>Peronospora</taxon>
    </lineage>
</organism>